<dbReference type="EMBL" id="CACRSZ010000099">
    <property type="protein sequence ID" value="VYT54711.1"/>
    <property type="molecule type" value="Genomic_DNA"/>
</dbReference>
<dbReference type="PROSITE" id="PS51257">
    <property type="entry name" value="PROKAR_LIPOPROTEIN"/>
    <property type="match status" value="1"/>
</dbReference>
<dbReference type="AlphaFoldDB" id="A0A6N2XJX6"/>
<protein>
    <recommendedName>
        <fullName evidence="2">Lipoprotein</fullName>
    </recommendedName>
</protein>
<evidence type="ECO:0000313" key="1">
    <source>
        <dbReference type="EMBL" id="VYT54711.1"/>
    </source>
</evidence>
<name>A0A6N2XJX6_9BACE</name>
<accession>A0A6N2XJX6</accession>
<sequence length="552" mass="60859">MIKKLIGIALLTFVISACRNVEDSLLETPVNPIQESRLIAYPKKSDLGNMTRSETVGLDWENWETVALASGVLVAPPWTNNPVASDIPEEIRKDIKATDGWDLIVHTVNGYGEQGLNYLIFHNKFTGILKVFYYLEQSGAQLQNTAIWKIHFESPQSLLAFTSDYAGDATKDSPSDLYLGNITNNSAKGYSIGWNCFQFELAYDPDFITGSLQFIPESMTTADITLEGNFESETNGLIISITNSNPLSGAIEGVAKMGGNAAEKWVTKQVTGGAFKKISSLVAGGVKGIVKSGVSKLLGSFIGGFNSAKETTQQVQLKTNGTVKLKGNITSIQSGMIAPISFYISKENVGTLGVWGAVKKPVIYLSPLAIYEEEDKPYEFSYIYQLEGLESYDIQTIVNPELLPYVTDYKFHYDIYQDNDVSIGHALGNDSGDNFCFEMSSLYNLYEDIYSIASCRVPIMYKNLFGDLLPPYGTLAPYKIYLPDAPLGETVGPKRTFDLTSHFIVVVTLTLETNINGVQNTVVSNQTFIPDVKWNPISLESLKGKYYPHVDK</sequence>
<reference evidence="1" key="1">
    <citation type="submission" date="2019-11" db="EMBL/GenBank/DDBJ databases">
        <authorList>
            <person name="Feng L."/>
        </authorList>
    </citation>
    <scope>NUCLEOTIDE SEQUENCE</scope>
    <source>
        <strain evidence="1">BfaecisLFYP10</strain>
    </source>
</reference>
<organism evidence="1">
    <name type="scientific">Bacteroides faecis</name>
    <dbReference type="NCBI Taxonomy" id="674529"/>
    <lineage>
        <taxon>Bacteria</taxon>
        <taxon>Pseudomonadati</taxon>
        <taxon>Bacteroidota</taxon>
        <taxon>Bacteroidia</taxon>
        <taxon>Bacteroidales</taxon>
        <taxon>Bacteroidaceae</taxon>
        <taxon>Bacteroides</taxon>
    </lineage>
</organism>
<dbReference type="RefSeq" id="WP_156730644.1">
    <property type="nucleotide sequence ID" value="NZ_CACRSZ010000099.1"/>
</dbReference>
<gene>
    <name evidence="1" type="ORF">BFLFYP10_04826</name>
</gene>
<evidence type="ECO:0008006" key="2">
    <source>
        <dbReference type="Google" id="ProtNLM"/>
    </source>
</evidence>
<proteinExistence type="predicted"/>